<dbReference type="Pfam" id="PF00670">
    <property type="entry name" value="AdoHcyase_NAD"/>
    <property type="match status" value="1"/>
</dbReference>
<evidence type="ECO:0000256" key="3">
    <source>
        <dbReference type="ARBA" id="ARBA00022563"/>
    </source>
</evidence>
<name>A0ABQ2R439_9ACTN</name>
<evidence type="ECO:0000313" key="8">
    <source>
        <dbReference type="Proteomes" id="UP000611554"/>
    </source>
</evidence>
<protein>
    <recommendedName>
        <fullName evidence="6">S-adenosyl-L-homocysteine hydrolase NAD binding domain-containing protein</fullName>
    </recommendedName>
</protein>
<dbReference type="Gene3D" id="3.40.50.1480">
    <property type="entry name" value="Adenosylhomocysteinase-like"/>
    <property type="match status" value="1"/>
</dbReference>
<dbReference type="PANTHER" id="PTHR23420">
    <property type="entry name" value="ADENOSYLHOMOCYSTEINASE"/>
    <property type="match status" value="1"/>
</dbReference>
<keyword evidence="3" id="KW-0554">One-carbon metabolism</keyword>
<organism evidence="7 8">
    <name type="scientific">Streptosporangium pseudovulgare</name>
    <dbReference type="NCBI Taxonomy" id="35765"/>
    <lineage>
        <taxon>Bacteria</taxon>
        <taxon>Bacillati</taxon>
        <taxon>Actinomycetota</taxon>
        <taxon>Actinomycetes</taxon>
        <taxon>Streptosporangiales</taxon>
        <taxon>Streptosporangiaceae</taxon>
        <taxon>Streptosporangium</taxon>
    </lineage>
</organism>
<comment type="similarity">
    <text evidence="2">Belongs to the adenosylhomocysteinase family.</text>
</comment>
<reference evidence="8" key="1">
    <citation type="journal article" date="2019" name="Int. J. Syst. Evol. Microbiol.">
        <title>The Global Catalogue of Microorganisms (GCM) 10K type strain sequencing project: providing services to taxonomists for standard genome sequencing and annotation.</title>
        <authorList>
            <consortium name="The Broad Institute Genomics Platform"/>
            <consortium name="The Broad Institute Genome Sequencing Center for Infectious Disease"/>
            <person name="Wu L."/>
            <person name="Ma J."/>
        </authorList>
    </citation>
    <scope>NUCLEOTIDE SEQUENCE [LARGE SCALE GENOMIC DNA]</scope>
    <source>
        <strain evidence="8">JCM 3115</strain>
    </source>
</reference>
<feature type="region of interest" description="Disordered" evidence="5">
    <location>
        <begin position="882"/>
        <end position="911"/>
    </location>
</feature>
<dbReference type="Proteomes" id="UP000611554">
    <property type="component" value="Unassembled WGS sequence"/>
</dbReference>
<dbReference type="SUPFAM" id="SSF51735">
    <property type="entry name" value="NAD(P)-binding Rossmann-fold domains"/>
    <property type="match status" value="2"/>
</dbReference>
<evidence type="ECO:0000313" key="7">
    <source>
        <dbReference type="EMBL" id="GGQ09068.1"/>
    </source>
</evidence>
<gene>
    <name evidence="7" type="ORF">GCM10010140_44030</name>
</gene>
<evidence type="ECO:0000256" key="5">
    <source>
        <dbReference type="SAM" id="MobiDB-lite"/>
    </source>
</evidence>
<dbReference type="InterPro" id="IPR036291">
    <property type="entry name" value="NAD(P)-bd_dom_sf"/>
</dbReference>
<sequence length="911" mass="96586">MSVDTVPVRAAAAWDVLRGPITAAALSEGVAGIAAPRKLHVDHTSPTSLTLTVPGGAPHVTIRWHPHTAKRPDTLSHVLPADGLEVLLDVHPGGEETAAALHTWLRDRLRCYDPAELEQITASMPLLARHATPDAHLAEWAVIFRDHYVENTLAFLLALQQAGVPAEWVYALAKGDRTRNRDRIHATLLARGCRSGLLDNTAINAPAGHAAELARALAGVDAFIDAAHATGRKVLVIDDGGLIAQGYGRIDAVRRVDAAIELTVSGLKRIKAAGPLGIPVFNLARSALKTNLGYPEIADSCLRRLRELLPAVKVIGRTVLVLGYGTLGSRLAAALRAQGCQVHVADPDPLALIAAAEAGHPTYRTVGDALRSVRPFLLVGTTGEDTLTPGVVEALPDGAVLAPYATRDFSLLATDPAFTATQIPGVGRRYRLPAGTHVTVLGDGRSLNLFESDAIPNQGYDAYRAGTLIAAKALCADAAALPPGVHTSVVDDVITGSGLYDAYYDTYLSASAPAQHAATGSAPLAGTTVCTVGYGTAGRLHAQILTDAGAQLTIVDPKHQDLPRGCTTFHHSVGDLPAAVAAGIGLWSVACPTADHLPVLRAILAHNPAARILLEKPACQGHEIDELTQLLATHPAARIAVVDQYRHARALDIAADLLEGYEPGIPPSHISITFTKDRTGDISLGRFVDRSYGVLGYEWLHMLAALRRVLPSGVFDAYLAGSPQKSMLRAIYNERLFVASLTEQSILHTPDATTYVDLHSSITSPAVLLGDAPADATGWRRGLRAADDRRRYLMVTAGRTQVAVHLEPVTVAGGWQLERNHHRVVAAKEGRIVHDQVVEDSPLRTAISDAIGRLTGPLLVEPLELGPLRRIAALAEYLRAQQPAGQTTDARDERDLPGPPVAGEPMSVQAG</sequence>
<dbReference type="InterPro" id="IPR042172">
    <property type="entry name" value="Adenosylhomocyst_ase-like_sf"/>
</dbReference>
<dbReference type="InterPro" id="IPR000043">
    <property type="entry name" value="Adenosylhomocysteinase-like"/>
</dbReference>
<dbReference type="Gene3D" id="3.40.50.720">
    <property type="entry name" value="NAD(P)-binding Rossmann-like Domain"/>
    <property type="match status" value="2"/>
</dbReference>
<keyword evidence="8" id="KW-1185">Reference proteome</keyword>
<dbReference type="SMART" id="SM00997">
    <property type="entry name" value="AdoHcyase_NAD"/>
    <property type="match status" value="1"/>
</dbReference>
<evidence type="ECO:0000256" key="4">
    <source>
        <dbReference type="ARBA" id="ARBA00023027"/>
    </source>
</evidence>
<comment type="cofactor">
    <cofactor evidence="1">
        <name>NAD(+)</name>
        <dbReference type="ChEBI" id="CHEBI:57540"/>
    </cofactor>
</comment>
<comment type="caution">
    <text evidence="7">The sequence shown here is derived from an EMBL/GenBank/DDBJ whole genome shotgun (WGS) entry which is preliminary data.</text>
</comment>
<evidence type="ECO:0000259" key="6">
    <source>
        <dbReference type="SMART" id="SM00997"/>
    </source>
</evidence>
<accession>A0ABQ2R439</accession>
<proteinExistence type="inferred from homology"/>
<dbReference type="PANTHER" id="PTHR23420:SF0">
    <property type="entry name" value="ADENOSYLHOMOCYSTEINASE"/>
    <property type="match status" value="1"/>
</dbReference>
<dbReference type="EMBL" id="BMQJ01000011">
    <property type="protein sequence ID" value="GGQ09068.1"/>
    <property type="molecule type" value="Genomic_DNA"/>
</dbReference>
<evidence type="ECO:0000256" key="2">
    <source>
        <dbReference type="ARBA" id="ARBA00007122"/>
    </source>
</evidence>
<dbReference type="InterPro" id="IPR015878">
    <property type="entry name" value="Ado_hCys_hydrolase_NAD-bd"/>
</dbReference>
<feature type="domain" description="S-adenosyl-L-homocysteine hydrolase NAD binding" evidence="6">
    <location>
        <begin position="297"/>
        <end position="454"/>
    </location>
</feature>
<evidence type="ECO:0000256" key="1">
    <source>
        <dbReference type="ARBA" id="ARBA00001911"/>
    </source>
</evidence>
<keyword evidence="4" id="KW-0520">NAD</keyword>
<dbReference type="RefSeq" id="WP_229811500.1">
    <property type="nucleotide sequence ID" value="NZ_BMQJ01000011.1"/>
</dbReference>